<dbReference type="KEGG" id="pgin:FRZ67_17125"/>
<evidence type="ECO:0000313" key="3">
    <source>
        <dbReference type="Proteomes" id="UP000321533"/>
    </source>
</evidence>
<sequence>MLITFISIIFIATAIYLAAGILFTIIFQAKGLSKIDEGVHGSSWAFKIIIIPGCIVFWPVLLRKWIRSK</sequence>
<feature type="transmembrane region" description="Helical" evidence="1">
    <location>
        <begin position="7"/>
        <end position="29"/>
    </location>
</feature>
<name>A0A5B8VE64_9BACT</name>
<dbReference type="EMBL" id="CP042435">
    <property type="protein sequence ID" value="QEC68946.1"/>
    <property type="molecule type" value="Genomic_DNA"/>
</dbReference>
<dbReference type="Proteomes" id="UP000321533">
    <property type="component" value="Chromosome"/>
</dbReference>
<keyword evidence="3" id="KW-1185">Reference proteome</keyword>
<accession>A0A5B8VE64</accession>
<proteinExistence type="predicted"/>
<evidence type="ECO:0000313" key="2">
    <source>
        <dbReference type="EMBL" id="QEC68946.1"/>
    </source>
</evidence>
<keyword evidence="1" id="KW-0472">Membrane</keyword>
<keyword evidence="1" id="KW-1133">Transmembrane helix</keyword>
<gene>
    <name evidence="2" type="ORF">FRZ67_17125</name>
</gene>
<dbReference type="OrthoDB" id="680473at2"/>
<dbReference type="AlphaFoldDB" id="A0A5B8VE64"/>
<dbReference type="RefSeq" id="WP_147191496.1">
    <property type="nucleotide sequence ID" value="NZ_CP042435.1"/>
</dbReference>
<feature type="transmembrane region" description="Helical" evidence="1">
    <location>
        <begin position="44"/>
        <end position="62"/>
    </location>
</feature>
<evidence type="ECO:0000256" key="1">
    <source>
        <dbReference type="SAM" id="Phobius"/>
    </source>
</evidence>
<reference evidence="2 3" key="1">
    <citation type="journal article" date="2016" name="Int. J. Syst. Evol. Microbiol.">
        <title>Panacibacter ginsenosidivorans gen. nov., sp. nov., with ginsenoside converting activity isolated from soil of a ginseng field.</title>
        <authorList>
            <person name="Siddiqi M.Z."/>
            <person name="Muhammad Shafi S."/>
            <person name="Choi K.D."/>
            <person name="Im W.T."/>
        </authorList>
    </citation>
    <scope>NUCLEOTIDE SEQUENCE [LARGE SCALE GENOMIC DNA]</scope>
    <source>
        <strain evidence="2 3">Gsoil1550</strain>
    </source>
</reference>
<keyword evidence="1" id="KW-0812">Transmembrane</keyword>
<protein>
    <submittedName>
        <fullName evidence="2">Uncharacterized protein</fullName>
    </submittedName>
</protein>
<organism evidence="2 3">
    <name type="scientific">Panacibacter ginsenosidivorans</name>
    <dbReference type="NCBI Taxonomy" id="1813871"/>
    <lineage>
        <taxon>Bacteria</taxon>
        <taxon>Pseudomonadati</taxon>
        <taxon>Bacteroidota</taxon>
        <taxon>Chitinophagia</taxon>
        <taxon>Chitinophagales</taxon>
        <taxon>Chitinophagaceae</taxon>
        <taxon>Panacibacter</taxon>
    </lineage>
</organism>